<accession>A0A1E7FTT5</accession>
<dbReference type="InterPro" id="IPR036397">
    <property type="entry name" value="RNaseH_sf"/>
</dbReference>
<dbReference type="GO" id="GO:0003676">
    <property type="term" value="F:nucleic acid binding"/>
    <property type="evidence" value="ECO:0007669"/>
    <property type="project" value="InterPro"/>
</dbReference>
<feature type="region of interest" description="Disordered" evidence="1">
    <location>
        <begin position="1"/>
        <end position="22"/>
    </location>
</feature>
<dbReference type="OrthoDB" id="10047254at2759"/>
<reference evidence="2 3" key="1">
    <citation type="submission" date="2016-09" db="EMBL/GenBank/DDBJ databases">
        <title>Extensive genetic diversity and differential bi-allelic expression allows diatom success in the polar Southern Ocean.</title>
        <authorList>
            <consortium name="DOE Joint Genome Institute"/>
            <person name="Mock T."/>
            <person name="Otillar R.P."/>
            <person name="Strauss J."/>
            <person name="Dupont C."/>
            <person name="Frickenhaus S."/>
            <person name="Maumus F."/>
            <person name="Mcmullan M."/>
            <person name="Sanges R."/>
            <person name="Schmutz J."/>
            <person name="Toseland A."/>
            <person name="Valas R."/>
            <person name="Veluchamy A."/>
            <person name="Ward B.J."/>
            <person name="Allen A."/>
            <person name="Barry K."/>
            <person name="Falciatore A."/>
            <person name="Ferrante M."/>
            <person name="Fortunato A.E."/>
            <person name="Gloeckner G."/>
            <person name="Gruber A."/>
            <person name="Hipkin R."/>
            <person name="Janech M."/>
            <person name="Kroth P."/>
            <person name="Leese F."/>
            <person name="Lindquist E."/>
            <person name="Lyon B.R."/>
            <person name="Martin J."/>
            <person name="Mayer C."/>
            <person name="Parker M."/>
            <person name="Quesneville H."/>
            <person name="Raymond J."/>
            <person name="Uhlig C."/>
            <person name="Valentin K.U."/>
            <person name="Worden A.Z."/>
            <person name="Armbrust E.V."/>
            <person name="Bowler C."/>
            <person name="Green B."/>
            <person name="Moulton V."/>
            <person name="Van Oosterhout C."/>
            <person name="Grigoriev I."/>
        </authorList>
    </citation>
    <scope>NUCLEOTIDE SEQUENCE [LARGE SCALE GENOMIC DNA]</scope>
    <source>
        <strain evidence="2 3">CCMP1102</strain>
    </source>
</reference>
<feature type="compositionally biased region" description="Polar residues" evidence="1">
    <location>
        <begin position="1"/>
        <end position="15"/>
    </location>
</feature>
<evidence type="ECO:0000313" key="3">
    <source>
        <dbReference type="Proteomes" id="UP000095751"/>
    </source>
</evidence>
<evidence type="ECO:0000313" key="2">
    <source>
        <dbReference type="EMBL" id="OEU21505.1"/>
    </source>
</evidence>
<evidence type="ECO:0008006" key="4">
    <source>
        <dbReference type="Google" id="ProtNLM"/>
    </source>
</evidence>
<organism evidence="2 3">
    <name type="scientific">Fragilariopsis cylindrus CCMP1102</name>
    <dbReference type="NCBI Taxonomy" id="635003"/>
    <lineage>
        <taxon>Eukaryota</taxon>
        <taxon>Sar</taxon>
        <taxon>Stramenopiles</taxon>
        <taxon>Ochrophyta</taxon>
        <taxon>Bacillariophyta</taxon>
        <taxon>Bacillariophyceae</taxon>
        <taxon>Bacillariophycidae</taxon>
        <taxon>Bacillariales</taxon>
        <taxon>Bacillariaceae</taxon>
        <taxon>Fragilariopsis</taxon>
    </lineage>
</organism>
<dbReference type="InterPro" id="IPR012337">
    <property type="entry name" value="RNaseH-like_sf"/>
</dbReference>
<gene>
    <name evidence="2" type="ORF">FRACYDRAFT_235132</name>
</gene>
<protein>
    <recommendedName>
        <fullName evidence="4">Integrase catalytic domain-containing protein</fullName>
    </recommendedName>
</protein>
<name>A0A1E7FTT5_9STRA</name>
<proteinExistence type="predicted"/>
<dbReference type="InParanoid" id="A0A1E7FTT5"/>
<keyword evidence="3" id="KW-1185">Reference proteome</keyword>
<feature type="region of interest" description="Disordered" evidence="1">
    <location>
        <begin position="362"/>
        <end position="397"/>
    </location>
</feature>
<dbReference type="SUPFAM" id="SSF53098">
    <property type="entry name" value="Ribonuclease H-like"/>
    <property type="match status" value="1"/>
</dbReference>
<feature type="compositionally biased region" description="Gly residues" evidence="1">
    <location>
        <begin position="369"/>
        <end position="379"/>
    </location>
</feature>
<sequence>MYHSGQIVSQIGQKVTSTQTDKTKIKSTTTTTILNLNEEEAIDLTDITRNNDSQPTLTSITQARREISRQLQTRVCADPQTQDHGHSYIVWNNSDRLKKKGVSSQIIPPTNPGVYGGNTHQLLEIHKTAQIAWRRYKLAQAATKKMIMHAFKDYHFLELQDDNGDIVGYTAIELFDHLLDQYVQPEDVADQVTALHKVLEQEYDPNEAPQVYYKTVQDARNALDSLNQTIDDETLIRHGLNQFKEHIDLKLDVRSWKLLTRAEKTWIRFKMHFTKAINDNKNDTGTLKAIGMANAVKHQIEQGKLNQKLLAQATFEANARIDELENHNAALMASKQQTTPPPATATANDTIRALTERLNLLESSKSEGNGDGGGNGGYRALGSNNFPKNGKDGTRSRRRWDNDEYCWTCGFDIKHNSMTCKYIKDEAAHKKEATATNTMGGSTRNLHLRSNFTIEIAPNKNNKNEPIKPIKHCYSSRTNTSKYTKSLAAIIEDVEYINATADSGATGHFLPNDDDKETIHDKIKVICANKHTMESVATTKLDIPEVSEEAKTAHHFNEMDTPLLSLPVLADDGCKIELTEDNIVVKKNNKIILKGIRDKVSTLWMIPIKHRNKANILAQQLPPLPTHAANSAYHQPTIAKLMAYHNATIGSLPVKTLCNAIDNDWLTSFPGLTSAAIRRHLPKSISTTMGHLHMIRKGIRSTTKPTISEIMNEELDPEPVLPPPIRIINRQHTVAVDTIPFEDLKGIIATDLPGRFPTTSAQGNAYVLVMYDYDSNTINAVAIKNRKTASLVKGYNELFEDLKKAGINPVLHRLDNETSKELILEIEKKGLDYQIASPGDHRLNHAERAIQTFKNHFIAVLYGCDSTFPAKQWDRIIKQAVGVFRLNAVLFCAIKDNLRTDACHTGLVNTRYAVKYHQSGGFLTVWYLLKPSTVPNPVDSTHSKLSTGLGLVARS</sequence>
<dbReference type="AlphaFoldDB" id="A0A1E7FTT5"/>
<dbReference type="KEGG" id="fcy:FRACYDRAFT_235132"/>
<dbReference type="Gene3D" id="3.30.420.10">
    <property type="entry name" value="Ribonuclease H-like superfamily/Ribonuclease H"/>
    <property type="match status" value="1"/>
</dbReference>
<dbReference type="Proteomes" id="UP000095751">
    <property type="component" value="Unassembled WGS sequence"/>
</dbReference>
<dbReference type="EMBL" id="KV784354">
    <property type="protein sequence ID" value="OEU21505.1"/>
    <property type="molecule type" value="Genomic_DNA"/>
</dbReference>
<evidence type="ECO:0000256" key="1">
    <source>
        <dbReference type="SAM" id="MobiDB-lite"/>
    </source>
</evidence>